<dbReference type="Proteomes" id="UP000184476">
    <property type="component" value="Unassembled WGS sequence"/>
</dbReference>
<dbReference type="EMBL" id="FQVL01000003">
    <property type="protein sequence ID" value="SHE79051.1"/>
    <property type="molecule type" value="Genomic_DNA"/>
</dbReference>
<dbReference type="RefSeq" id="WP_073154252.1">
    <property type="nucleotide sequence ID" value="NZ_FQVL01000003.1"/>
</dbReference>
<sequence>MKESQMATELYCIRCLSDTPHNITYLNGQISHIECTRCSRSYDLQIDVKHELYHELLDRVRTKPARITKEYKENLSRFLQKFPRRVVKKPFRLYKEVKEMKQLLTKYSSSKK</sequence>
<dbReference type="OrthoDB" id="2427546at2"/>
<protein>
    <recommendedName>
        <fullName evidence="3">Bh protein</fullName>
    </recommendedName>
</protein>
<name>A0A1M4WCP3_9BACL</name>
<reference evidence="1 2" key="1">
    <citation type="submission" date="2016-11" db="EMBL/GenBank/DDBJ databases">
        <authorList>
            <person name="Jaros S."/>
            <person name="Januszkiewicz K."/>
            <person name="Wedrychowicz H."/>
        </authorList>
    </citation>
    <scope>NUCLEOTIDE SEQUENCE [LARGE SCALE GENOMIC DNA]</scope>
    <source>
        <strain evidence="1 2">DSM 44666</strain>
    </source>
</reference>
<evidence type="ECO:0000313" key="1">
    <source>
        <dbReference type="EMBL" id="SHE79051.1"/>
    </source>
</evidence>
<evidence type="ECO:0008006" key="3">
    <source>
        <dbReference type="Google" id="ProtNLM"/>
    </source>
</evidence>
<gene>
    <name evidence="1" type="ORF">SAMN05444392_103158</name>
</gene>
<dbReference type="AlphaFoldDB" id="A0A1M4WCP3"/>
<accession>A0A1M4WCP3</accession>
<evidence type="ECO:0000313" key="2">
    <source>
        <dbReference type="Proteomes" id="UP000184476"/>
    </source>
</evidence>
<organism evidence="1 2">
    <name type="scientific">Seinonella peptonophila</name>
    <dbReference type="NCBI Taxonomy" id="112248"/>
    <lineage>
        <taxon>Bacteria</taxon>
        <taxon>Bacillati</taxon>
        <taxon>Bacillota</taxon>
        <taxon>Bacilli</taxon>
        <taxon>Bacillales</taxon>
        <taxon>Thermoactinomycetaceae</taxon>
        <taxon>Seinonella</taxon>
    </lineage>
</organism>
<dbReference type="STRING" id="112248.SAMN05444392_103158"/>
<keyword evidence="2" id="KW-1185">Reference proteome</keyword>
<proteinExistence type="predicted"/>